<reference evidence="4" key="1">
    <citation type="submission" date="2016-10" db="EMBL/GenBank/DDBJ databases">
        <authorList>
            <person name="Varghese N."/>
            <person name="Submissions S."/>
        </authorList>
    </citation>
    <scope>NUCLEOTIDE SEQUENCE [LARGE SCALE GENOMIC DNA]</scope>
    <source>
        <strain evidence="4">CGMCC 1.10119</strain>
    </source>
</reference>
<dbReference type="InterPro" id="IPR015797">
    <property type="entry name" value="NUDIX_hydrolase-like_dom_sf"/>
</dbReference>
<sequence length="140" mass="16046">MSLQQPTLVPKACAYITRNGGRELLVFHGPGHDGLQIPKGTVEPDESPRRAVYREVTEESGLTDLGRPEPVAADVWKRRRARLYLRHFYHFAVEEPRDTWTHVVTGTGEEVGDRFHFFWVDLPTDEPFALGLDDYLSRLD</sequence>
<evidence type="ECO:0000313" key="3">
    <source>
        <dbReference type="EMBL" id="SDM62939.1"/>
    </source>
</evidence>
<protein>
    <submittedName>
        <fullName evidence="3">NUDIX domain-containing protein</fullName>
    </submittedName>
</protein>
<evidence type="ECO:0000313" key="4">
    <source>
        <dbReference type="Proteomes" id="UP000199451"/>
    </source>
</evidence>
<dbReference type="GO" id="GO:0016787">
    <property type="term" value="F:hydrolase activity"/>
    <property type="evidence" value="ECO:0007669"/>
    <property type="project" value="UniProtKB-KW"/>
</dbReference>
<dbReference type="PROSITE" id="PS51462">
    <property type="entry name" value="NUDIX"/>
    <property type="match status" value="1"/>
</dbReference>
<dbReference type="RefSeq" id="WP_089697592.1">
    <property type="nucleotide sequence ID" value="NZ_FNHL01000002.1"/>
</dbReference>
<dbReference type="STRING" id="660521.SAMN04487949_2322"/>
<dbReference type="OrthoDB" id="40462at2157"/>
<dbReference type="CDD" id="cd04663">
    <property type="entry name" value="NUDIX_Hydrolase"/>
    <property type="match status" value="1"/>
</dbReference>
<dbReference type="SUPFAM" id="SSF55811">
    <property type="entry name" value="Nudix"/>
    <property type="match status" value="1"/>
</dbReference>
<organism evidence="3 4">
    <name type="scientific">Halogranum gelatinilyticum</name>
    <dbReference type="NCBI Taxonomy" id="660521"/>
    <lineage>
        <taxon>Archaea</taxon>
        <taxon>Methanobacteriati</taxon>
        <taxon>Methanobacteriota</taxon>
        <taxon>Stenosarchaea group</taxon>
        <taxon>Halobacteria</taxon>
        <taxon>Halobacteriales</taxon>
        <taxon>Haloferacaceae</taxon>
    </lineage>
</organism>
<keyword evidence="1" id="KW-0378">Hydrolase</keyword>
<accession>A0A1G9USP7</accession>
<proteinExistence type="predicted"/>
<dbReference type="Pfam" id="PF00293">
    <property type="entry name" value="NUDIX"/>
    <property type="match status" value="1"/>
</dbReference>
<dbReference type="InterPro" id="IPR000086">
    <property type="entry name" value="NUDIX_hydrolase_dom"/>
</dbReference>
<evidence type="ECO:0000259" key="2">
    <source>
        <dbReference type="PROSITE" id="PS51462"/>
    </source>
</evidence>
<feature type="domain" description="Nudix hydrolase" evidence="2">
    <location>
        <begin position="7"/>
        <end position="140"/>
    </location>
</feature>
<gene>
    <name evidence="3" type="ORF">SAMN04487949_2322</name>
</gene>
<evidence type="ECO:0000256" key="1">
    <source>
        <dbReference type="ARBA" id="ARBA00022801"/>
    </source>
</evidence>
<dbReference type="Gene3D" id="3.90.79.10">
    <property type="entry name" value="Nucleoside Triphosphate Pyrophosphohydrolase"/>
    <property type="match status" value="1"/>
</dbReference>
<name>A0A1G9USP7_9EURY</name>
<dbReference type="EMBL" id="FNHL01000002">
    <property type="protein sequence ID" value="SDM62939.1"/>
    <property type="molecule type" value="Genomic_DNA"/>
</dbReference>
<dbReference type="PROSITE" id="PS00893">
    <property type="entry name" value="NUDIX_BOX"/>
    <property type="match status" value="1"/>
</dbReference>
<dbReference type="AlphaFoldDB" id="A0A1G9USP7"/>
<keyword evidence="4" id="KW-1185">Reference proteome</keyword>
<dbReference type="Proteomes" id="UP000199451">
    <property type="component" value="Unassembled WGS sequence"/>
</dbReference>
<dbReference type="InterPro" id="IPR020084">
    <property type="entry name" value="NUDIX_hydrolase_CS"/>
</dbReference>